<dbReference type="EMBL" id="SNVI01000001">
    <property type="protein sequence ID" value="TFE47095.1"/>
    <property type="molecule type" value="Genomic_DNA"/>
</dbReference>
<reference evidence="1 2" key="1">
    <citation type="submission" date="2019-03" db="EMBL/GenBank/DDBJ databases">
        <title>Complete Genome Sequence of Paraburkholderia dipogonis ICMP 19430T, a Nitrogen-fixing Symbiont of the South African Invasive Legume Dipogon lignosus in New Zealand.</title>
        <authorList>
            <person name="De Meyer S.E."/>
        </authorList>
    </citation>
    <scope>NUCLEOTIDE SEQUENCE [LARGE SCALE GENOMIC DNA]</scope>
    <source>
        <strain evidence="1 2">ICMP 19430</strain>
    </source>
</reference>
<evidence type="ECO:0000313" key="2">
    <source>
        <dbReference type="Proteomes" id="UP000297385"/>
    </source>
</evidence>
<accession>A0A4Y8NBQ2</accession>
<name>A0A4Y8NBQ2_9BURK</name>
<sequence length="270" mass="31088">MKLYATDDIATSIRRAHGDFTHILVNRGYTTIKPVFFRSVLIADLPVYQWGYWKGATHGQHERWRKNGGVLIDEYAFSDKSGAADVLVFVECPMTMQRIVQSSQHIAEYTVIPRPHTWRVHEECIELRTPTVDALRVLWQAAHGRRMSDDQLARETGVPRQHVTYMRASLKPAEEWTMKPRLQPEFAGFQAAWEWIGAGRCAIRKEVREAGHRAAIKEMARLGHIALERVQAYPDVEPDWERVERRRIEAMTDLAAVRSLLEGLPDHLQA</sequence>
<dbReference type="AlphaFoldDB" id="A0A4Y8NBQ2"/>
<protein>
    <submittedName>
        <fullName evidence="1">Uncharacterized protein</fullName>
    </submittedName>
</protein>
<comment type="caution">
    <text evidence="1">The sequence shown here is derived from an EMBL/GenBank/DDBJ whole genome shotgun (WGS) entry which is preliminary data.</text>
</comment>
<gene>
    <name evidence="1" type="ORF">E2553_00340</name>
</gene>
<organism evidence="1 2">
    <name type="scientific">Paraburkholderia dipogonis</name>
    <dbReference type="NCBI Taxonomy" id="1211383"/>
    <lineage>
        <taxon>Bacteria</taxon>
        <taxon>Pseudomonadati</taxon>
        <taxon>Pseudomonadota</taxon>
        <taxon>Betaproteobacteria</taxon>
        <taxon>Burkholderiales</taxon>
        <taxon>Burkholderiaceae</taxon>
        <taxon>Paraburkholderia</taxon>
    </lineage>
</organism>
<proteinExistence type="predicted"/>
<dbReference type="Proteomes" id="UP000297385">
    <property type="component" value="Unassembled WGS sequence"/>
</dbReference>
<evidence type="ECO:0000313" key="1">
    <source>
        <dbReference type="EMBL" id="TFE47095.1"/>
    </source>
</evidence>